<evidence type="ECO:0000313" key="4">
    <source>
        <dbReference type="Proteomes" id="UP000440668"/>
    </source>
</evidence>
<feature type="transmembrane region" description="Helical" evidence="2">
    <location>
        <begin position="6"/>
        <end position="25"/>
    </location>
</feature>
<protein>
    <submittedName>
        <fullName evidence="3">Uncharacterized protein</fullName>
    </submittedName>
</protein>
<reference evidence="3 4" key="1">
    <citation type="submission" date="2019-11" db="EMBL/GenBank/DDBJ databases">
        <title>Cellulosimicrobium composti sp. nov. isolated from a compost.</title>
        <authorList>
            <person name="Yang Y."/>
        </authorList>
    </citation>
    <scope>NUCLEOTIDE SEQUENCE [LARGE SCALE GENOMIC DNA]</scope>
    <source>
        <strain evidence="3 4">BIT-GX5</strain>
    </source>
</reference>
<keyword evidence="2" id="KW-1133">Transmembrane helix</keyword>
<dbReference type="AlphaFoldDB" id="A0A6N7ZLE8"/>
<comment type="caution">
    <text evidence="3">The sequence shown here is derived from an EMBL/GenBank/DDBJ whole genome shotgun (WGS) entry which is preliminary data.</text>
</comment>
<evidence type="ECO:0000313" key="3">
    <source>
        <dbReference type="EMBL" id="MTG90242.1"/>
    </source>
</evidence>
<dbReference type="EMBL" id="WMKA01000042">
    <property type="protein sequence ID" value="MTG90242.1"/>
    <property type="molecule type" value="Genomic_DNA"/>
</dbReference>
<feature type="compositionally biased region" description="Low complexity" evidence="1">
    <location>
        <begin position="74"/>
        <end position="86"/>
    </location>
</feature>
<accession>A0A6N7ZLE8</accession>
<proteinExistence type="predicted"/>
<gene>
    <name evidence="3" type="ORF">GJV82_15030</name>
</gene>
<evidence type="ECO:0000256" key="1">
    <source>
        <dbReference type="SAM" id="MobiDB-lite"/>
    </source>
</evidence>
<sequence length="98" mass="10200">MTIPWTAIIAGVVPSIGVGLLFWLAMRAIIHADRNERNALAELERQQAAADGTRHPDPATATSSEGNGIDRAEPAPGAPDDPSGAAVSQPTTQPPRNP</sequence>
<organism evidence="3 4">
    <name type="scientific">Cellulosimicrobium composti</name>
    <dbReference type="NCBI Taxonomy" id="2672572"/>
    <lineage>
        <taxon>Bacteria</taxon>
        <taxon>Bacillati</taxon>
        <taxon>Actinomycetota</taxon>
        <taxon>Actinomycetes</taxon>
        <taxon>Micrococcales</taxon>
        <taxon>Promicromonosporaceae</taxon>
        <taxon>Cellulosimicrobium</taxon>
    </lineage>
</organism>
<feature type="region of interest" description="Disordered" evidence="1">
    <location>
        <begin position="41"/>
        <end position="98"/>
    </location>
</feature>
<name>A0A6N7ZLE8_9MICO</name>
<dbReference type="Proteomes" id="UP000440668">
    <property type="component" value="Unassembled WGS sequence"/>
</dbReference>
<keyword evidence="2" id="KW-0812">Transmembrane</keyword>
<keyword evidence="2" id="KW-0472">Membrane</keyword>
<evidence type="ECO:0000256" key="2">
    <source>
        <dbReference type="SAM" id="Phobius"/>
    </source>
</evidence>
<dbReference type="RefSeq" id="WP_155099786.1">
    <property type="nucleotide sequence ID" value="NZ_WMKA01000042.1"/>
</dbReference>
<dbReference type="GeneID" id="66336458"/>